<comment type="caution">
    <text evidence="1">The sequence shown here is derived from an EMBL/GenBank/DDBJ whole genome shotgun (WGS) entry which is preliminary data.</text>
</comment>
<reference evidence="1" key="1">
    <citation type="journal article" date="2017" name="Nature">
        <title>The sunflower genome provides insights into oil metabolism, flowering and Asterid evolution.</title>
        <authorList>
            <person name="Badouin H."/>
            <person name="Gouzy J."/>
            <person name="Grassa C.J."/>
            <person name="Murat F."/>
            <person name="Staton S.E."/>
            <person name="Cottret L."/>
            <person name="Lelandais-Briere C."/>
            <person name="Owens G.L."/>
            <person name="Carrere S."/>
            <person name="Mayjonade B."/>
            <person name="Legrand L."/>
            <person name="Gill N."/>
            <person name="Kane N.C."/>
            <person name="Bowers J.E."/>
            <person name="Hubner S."/>
            <person name="Bellec A."/>
            <person name="Berard A."/>
            <person name="Berges H."/>
            <person name="Blanchet N."/>
            <person name="Boniface M.C."/>
            <person name="Brunel D."/>
            <person name="Catrice O."/>
            <person name="Chaidir N."/>
            <person name="Claudel C."/>
            <person name="Donnadieu C."/>
            <person name="Faraut T."/>
            <person name="Fievet G."/>
            <person name="Helmstetter N."/>
            <person name="King M."/>
            <person name="Knapp S.J."/>
            <person name="Lai Z."/>
            <person name="Le Paslier M.C."/>
            <person name="Lippi Y."/>
            <person name="Lorenzon L."/>
            <person name="Mandel J.R."/>
            <person name="Marage G."/>
            <person name="Marchand G."/>
            <person name="Marquand E."/>
            <person name="Bret-Mestries E."/>
            <person name="Morien E."/>
            <person name="Nambeesan S."/>
            <person name="Nguyen T."/>
            <person name="Pegot-Espagnet P."/>
            <person name="Pouilly N."/>
            <person name="Raftis F."/>
            <person name="Sallet E."/>
            <person name="Schiex T."/>
            <person name="Thomas J."/>
            <person name="Vandecasteele C."/>
            <person name="Vares D."/>
            <person name="Vear F."/>
            <person name="Vautrin S."/>
            <person name="Crespi M."/>
            <person name="Mangin B."/>
            <person name="Burke J.M."/>
            <person name="Salse J."/>
            <person name="Munos S."/>
            <person name="Vincourt P."/>
            <person name="Rieseberg L.H."/>
            <person name="Langlade N.B."/>
        </authorList>
    </citation>
    <scope>NUCLEOTIDE SEQUENCE</scope>
    <source>
        <tissue evidence="1">Leaves</tissue>
    </source>
</reference>
<evidence type="ECO:0000313" key="1">
    <source>
        <dbReference type="EMBL" id="KAF5784950.1"/>
    </source>
</evidence>
<proteinExistence type="predicted"/>
<reference evidence="1" key="2">
    <citation type="submission" date="2020-06" db="EMBL/GenBank/DDBJ databases">
        <title>Helianthus annuus Genome sequencing and assembly Release 2.</title>
        <authorList>
            <person name="Gouzy J."/>
            <person name="Langlade N."/>
            <person name="Munos S."/>
        </authorList>
    </citation>
    <scope>NUCLEOTIDE SEQUENCE</scope>
    <source>
        <tissue evidence="1">Leaves</tissue>
    </source>
</reference>
<accession>A0A9K3HVL0</accession>
<dbReference type="AlphaFoldDB" id="A0A9K3HVL0"/>
<dbReference type="EMBL" id="MNCJ02000325">
    <property type="protein sequence ID" value="KAF5784950.1"/>
    <property type="molecule type" value="Genomic_DNA"/>
</dbReference>
<sequence length="63" mass="7384">MTSFGMKTRRKGTQKMKMIELPRTIINTTRILSFEDQVIHEHNSRGSLWGVCQHTSYMIRVVC</sequence>
<name>A0A9K3HVL0_HELAN</name>
<gene>
    <name evidence="1" type="ORF">HanXRQr2_Chr10g0422831</name>
</gene>
<evidence type="ECO:0000313" key="2">
    <source>
        <dbReference type="Proteomes" id="UP000215914"/>
    </source>
</evidence>
<organism evidence="1 2">
    <name type="scientific">Helianthus annuus</name>
    <name type="common">Common sunflower</name>
    <dbReference type="NCBI Taxonomy" id="4232"/>
    <lineage>
        <taxon>Eukaryota</taxon>
        <taxon>Viridiplantae</taxon>
        <taxon>Streptophyta</taxon>
        <taxon>Embryophyta</taxon>
        <taxon>Tracheophyta</taxon>
        <taxon>Spermatophyta</taxon>
        <taxon>Magnoliopsida</taxon>
        <taxon>eudicotyledons</taxon>
        <taxon>Gunneridae</taxon>
        <taxon>Pentapetalae</taxon>
        <taxon>asterids</taxon>
        <taxon>campanulids</taxon>
        <taxon>Asterales</taxon>
        <taxon>Asteraceae</taxon>
        <taxon>Asteroideae</taxon>
        <taxon>Heliantheae alliance</taxon>
        <taxon>Heliantheae</taxon>
        <taxon>Helianthus</taxon>
    </lineage>
</organism>
<dbReference type="Gramene" id="mRNA:HanXRQr2_Chr10g0422831">
    <property type="protein sequence ID" value="mRNA:HanXRQr2_Chr10g0422831"/>
    <property type="gene ID" value="HanXRQr2_Chr10g0422831"/>
</dbReference>
<keyword evidence="2" id="KW-1185">Reference proteome</keyword>
<dbReference type="Proteomes" id="UP000215914">
    <property type="component" value="Unassembled WGS sequence"/>
</dbReference>
<protein>
    <submittedName>
        <fullName evidence="1">Uncharacterized protein</fullName>
    </submittedName>
</protein>